<feature type="transmembrane region" description="Helical" evidence="7">
    <location>
        <begin position="103"/>
        <end position="124"/>
    </location>
</feature>
<dbReference type="Proteomes" id="UP001597151">
    <property type="component" value="Unassembled WGS sequence"/>
</dbReference>
<evidence type="ECO:0000256" key="5">
    <source>
        <dbReference type="ARBA" id="ARBA00022989"/>
    </source>
</evidence>
<dbReference type="Pfam" id="PF06808">
    <property type="entry name" value="DctM"/>
    <property type="match status" value="1"/>
</dbReference>
<feature type="transmembrane region" description="Helical" evidence="7">
    <location>
        <begin position="171"/>
        <end position="193"/>
    </location>
</feature>
<feature type="domain" description="TRAP C4-dicarboxylate transport system permease DctM subunit" evidence="8">
    <location>
        <begin position="7"/>
        <end position="415"/>
    </location>
</feature>
<dbReference type="RefSeq" id="WP_380789219.1">
    <property type="nucleotide sequence ID" value="NZ_JBHTKR010000002.1"/>
</dbReference>
<evidence type="ECO:0000313" key="9">
    <source>
        <dbReference type="EMBL" id="MFD1193876.1"/>
    </source>
</evidence>
<proteinExistence type="inferred from homology"/>
<evidence type="ECO:0000256" key="1">
    <source>
        <dbReference type="ARBA" id="ARBA00004429"/>
    </source>
</evidence>
<keyword evidence="4 7" id="KW-0812">Transmembrane</keyword>
<protein>
    <recommendedName>
        <fullName evidence="7">TRAP transporter large permease protein</fullName>
    </recommendedName>
</protein>
<feature type="transmembrane region" description="Helical" evidence="7">
    <location>
        <begin position="136"/>
        <end position="159"/>
    </location>
</feature>
<comment type="similarity">
    <text evidence="7">Belongs to the TRAP transporter large permease family.</text>
</comment>
<evidence type="ECO:0000256" key="2">
    <source>
        <dbReference type="ARBA" id="ARBA00022475"/>
    </source>
</evidence>
<feature type="transmembrane region" description="Helical" evidence="7">
    <location>
        <begin position="79"/>
        <end position="97"/>
    </location>
</feature>
<feature type="transmembrane region" description="Helical" evidence="7">
    <location>
        <begin position="312"/>
        <end position="330"/>
    </location>
</feature>
<comment type="subcellular location">
    <subcellularLocation>
        <location evidence="1 7">Cell inner membrane</location>
        <topology evidence="1 7">Multi-pass membrane protein</topology>
    </subcellularLocation>
</comment>
<evidence type="ECO:0000256" key="6">
    <source>
        <dbReference type="ARBA" id="ARBA00023136"/>
    </source>
</evidence>
<keyword evidence="3 7" id="KW-0997">Cell inner membrane</keyword>
<keyword evidence="10" id="KW-1185">Reference proteome</keyword>
<feature type="transmembrane region" description="Helical" evidence="7">
    <location>
        <begin position="271"/>
        <end position="292"/>
    </location>
</feature>
<feature type="transmembrane region" description="Helical" evidence="7">
    <location>
        <begin position="214"/>
        <end position="235"/>
    </location>
</feature>
<keyword evidence="7" id="KW-0813">Transport</keyword>
<evidence type="ECO:0000256" key="7">
    <source>
        <dbReference type="RuleBase" id="RU369079"/>
    </source>
</evidence>
<comment type="subunit">
    <text evidence="7">The complex comprises the extracytoplasmic solute receptor protein and the two transmembrane proteins.</text>
</comment>
<dbReference type="NCBIfam" id="TIGR00786">
    <property type="entry name" value="dctM"/>
    <property type="match status" value="1"/>
</dbReference>
<evidence type="ECO:0000256" key="3">
    <source>
        <dbReference type="ARBA" id="ARBA00022519"/>
    </source>
</evidence>
<organism evidence="9 10">
    <name type="scientific">Seohaeicola saemankumensis</name>
    <dbReference type="NCBI Taxonomy" id="481181"/>
    <lineage>
        <taxon>Bacteria</taxon>
        <taxon>Pseudomonadati</taxon>
        <taxon>Pseudomonadota</taxon>
        <taxon>Alphaproteobacteria</taxon>
        <taxon>Rhodobacterales</taxon>
        <taxon>Roseobacteraceae</taxon>
        <taxon>Seohaeicola</taxon>
    </lineage>
</organism>
<comment type="caution">
    <text evidence="9">The sequence shown here is derived from an EMBL/GenBank/DDBJ whole genome shotgun (WGS) entry which is preliminary data.</text>
</comment>
<dbReference type="EMBL" id="JBHTKR010000002">
    <property type="protein sequence ID" value="MFD1193876.1"/>
    <property type="molecule type" value="Genomic_DNA"/>
</dbReference>
<evidence type="ECO:0000259" key="8">
    <source>
        <dbReference type="Pfam" id="PF06808"/>
    </source>
</evidence>
<feature type="transmembrane region" description="Helical" evidence="7">
    <location>
        <begin position="7"/>
        <end position="35"/>
    </location>
</feature>
<keyword evidence="6 7" id="KW-0472">Membrane</keyword>
<sequence>MLIAAIFIALLLMICINVPIAVALAMCGVIGLFLTEGADSLVTIALDMYGGSTKFSLIAIPMFVLAGAIMNAGGITDRLINFVTAIIGFIRGGLAMVNIGVSLFFAEISGSAVADVAAMGSILIPQMKKRGYSKEFSAAVTSSSASLAIIIPPSIPMILYAASANTSVEQLFVAGVVPGLLGAAGLMLVAYIFAKRYNFPTEAAFNIPRLKETFIDALPAFILPVVILGGIFGGFVTATEAAGLAVLAAIVVSAWYRNINFAHLRRAMLDGGIQTAVVMLLVAASVLMGGFLTRAQIPQQLAEGILSITTQQWAILLILNVFFLIIGFFLHSAAAIILVIPIVIPLITAAGIDPVHFGLVVTLNLAIGQQTPPVASVLITACSVARANIWEVSKVNIWFVGVLLAVLMLCTYVPSVPMFLVEYFYR</sequence>
<keyword evidence="5 7" id="KW-1133">Transmembrane helix</keyword>
<feature type="transmembrane region" description="Helical" evidence="7">
    <location>
        <begin position="397"/>
        <end position="421"/>
    </location>
</feature>
<dbReference type="InterPro" id="IPR010656">
    <property type="entry name" value="DctM"/>
</dbReference>
<feature type="transmembrane region" description="Helical" evidence="7">
    <location>
        <begin position="55"/>
        <end position="72"/>
    </location>
</feature>
<name>A0ABW3TBQ5_9RHOB</name>
<dbReference type="InterPro" id="IPR004681">
    <property type="entry name" value="TRAP_DctM"/>
</dbReference>
<evidence type="ECO:0000313" key="10">
    <source>
        <dbReference type="Proteomes" id="UP001597151"/>
    </source>
</evidence>
<reference evidence="10" key="1">
    <citation type="journal article" date="2019" name="Int. J. Syst. Evol. Microbiol.">
        <title>The Global Catalogue of Microorganisms (GCM) 10K type strain sequencing project: providing services to taxonomists for standard genome sequencing and annotation.</title>
        <authorList>
            <consortium name="The Broad Institute Genomics Platform"/>
            <consortium name="The Broad Institute Genome Sequencing Center for Infectious Disease"/>
            <person name="Wu L."/>
            <person name="Ma J."/>
        </authorList>
    </citation>
    <scope>NUCLEOTIDE SEQUENCE [LARGE SCALE GENOMIC DNA]</scope>
    <source>
        <strain evidence="10">CCUG 55328</strain>
    </source>
</reference>
<gene>
    <name evidence="9" type="ORF">ACFQ3C_04260</name>
</gene>
<comment type="function">
    <text evidence="7">Part of the tripartite ATP-independent periplasmic (TRAP) transport system.</text>
</comment>
<keyword evidence="2" id="KW-1003">Cell membrane</keyword>
<dbReference type="PIRSF" id="PIRSF006066">
    <property type="entry name" value="HI0050"/>
    <property type="match status" value="1"/>
</dbReference>
<accession>A0ABW3TBQ5</accession>
<dbReference type="PANTHER" id="PTHR33362:SF2">
    <property type="entry name" value="TRAP TRANSPORTER LARGE PERMEASE PROTEIN"/>
    <property type="match status" value="1"/>
</dbReference>
<feature type="transmembrane region" description="Helical" evidence="7">
    <location>
        <begin position="335"/>
        <end position="352"/>
    </location>
</feature>
<evidence type="ECO:0000256" key="4">
    <source>
        <dbReference type="ARBA" id="ARBA00022692"/>
    </source>
</evidence>
<dbReference type="PANTHER" id="PTHR33362">
    <property type="entry name" value="SIALIC ACID TRAP TRANSPORTER PERMEASE PROTEIN SIAT-RELATED"/>
    <property type="match status" value="1"/>
</dbReference>
<feature type="transmembrane region" description="Helical" evidence="7">
    <location>
        <begin position="241"/>
        <end position="259"/>
    </location>
</feature>